<keyword evidence="1" id="KW-0175">Coiled coil</keyword>
<evidence type="ECO:0000313" key="4">
    <source>
        <dbReference type="Proteomes" id="UP001470230"/>
    </source>
</evidence>
<dbReference type="EMBL" id="JAPFFF010000001">
    <property type="protein sequence ID" value="KAK8898699.1"/>
    <property type="molecule type" value="Genomic_DNA"/>
</dbReference>
<feature type="compositionally biased region" description="Polar residues" evidence="2">
    <location>
        <begin position="20"/>
        <end position="29"/>
    </location>
</feature>
<name>A0ABR2L5U2_9EUKA</name>
<feature type="coiled-coil region" evidence="1">
    <location>
        <begin position="779"/>
        <end position="977"/>
    </location>
</feature>
<comment type="caution">
    <text evidence="3">The sequence shown here is derived from an EMBL/GenBank/DDBJ whole genome shotgun (WGS) entry which is preliminary data.</text>
</comment>
<organism evidence="3 4">
    <name type="scientific">Tritrichomonas musculus</name>
    <dbReference type="NCBI Taxonomy" id="1915356"/>
    <lineage>
        <taxon>Eukaryota</taxon>
        <taxon>Metamonada</taxon>
        <taxon>Parabasalia</taxon>
        <taxon>Tritrichomonadida</taxon>
        <taxon>Tritrichomonadidae</taxon>
        <taxon>Tritrichomonas</taxon>
    </lineage>
</organism>
<evidence type="ECO:0000256" key="1">
    <source>
        <dbReference type="SAM" id="Coils"/>
    </source>
</evidence>
<feature type="region of interest" description="Disordered" evidence="2">
    <location>
        <begin position="1"/>
        <end position="29"/>
    </location>
</feature>
<protein>
    <submittedName>
        <fullName evidence="3">Uncharacterized protein</fullName>
    </submittedName>
</protein>
<accession>A0ABR2L5U2</accession>
<feature type="coiled-coil region" evidence="1">
    <location>
        <begin position="582"/>
        <end position="612"/>
    </location>
</feature>
<evidence type="ECO:0000313" key="3">
    <source>
        <dbReference type="EMBL" id="KAK8898699.1"/>
    </source>
</evidence>
<feature type="coiled-coil region" evidence="1">
    <location>
        <begin position="32"/>
        <end position="158"/>
    </location>
</feature>
<evidence type="ECO:0000256" key="2">
    <source>
        <dbReference type="SAM" id="MobiDB-lite"/>
    </source>
</evidence>
<feature type="coiled-coil region" evidence="1">
    <location>
        <begin position="463"/>
        <end position="518"/>
    </location>
</feature>
<keyword evidence="4" id="KW-1185">Reference proteome</keyword>
<sequence length="1089" mass="127597">MDQPFSPSSSPPPDHPLNFDISSDLNEQAPSKDRLLETIDQLRKENQELKSQFNEAVSISETVEEIHKKNTNLVSELRQSKSEKEDLQRRLNISMQTINELNDKYEKLKKLHSTQFTSDKENACKEIEKVKDEEKIKIEKLESELAKKKTELEEYSVSIQLFKSKIDRAVQNGERYFHTKIADFDTLITILNKPTFPTTGEENVQLPMPLPETSSKSNRQLKNTIKKYKSKMKNLEEEKDQEIDALKKDLFELKNEFTKQKKNYETKIQQLVEDHQLSQDKSNLTIQNLENKIGNLKKERTLQSNDSLFGDNFSYNLQNQQQQLIQQQQQIEQMEQQKKVQFQQQAQNELQIQQKKQQQLLAAKNKEVEEQYQNKINELQNKLQTAEKLRDEYNHQSEAKEQEKQKLELDFERVKGELSSLKIIYNECQNEIKSLRTALHTSSSPQAISSLQASEKEHVNNASNRMMKLIDSQKAEIKRLNENKEKDSFEKNQLQKKLKELENELADCEKKYQKTQESFDEYCLEMQRQPKPSAEDFVPSSAFLCPELFGDNKNLANSIERIALNSSLQPISKIRNSFKAIINHYETQIESVRSLMKEMNDENEKVKHLFNKFLIDSSLIVNEQPITLDDFLNSNSNSTSNYIQKLSQIKNKNGFLEHKCSYYHELLNRIKDSLNSGNPDKNKNINNNNNLRKINFLSPNLVDCDPNNCERVDCEIIDADEILERIDQFRFAIVEQGRQLKQRSKQLKQVLKSYSNVKKENDKYAKGLAMQLEETRNSLDNSEGKLEAQGNLIKKMKQEALQNSQEIENLRSEKTQMETELKQMSENALSVLSNKMKEKEEVLKKDLTQMNKKLNDVEAEKAEILRQLEVCKKMLQSEKINVRKLEDEMTKLRGEMNDKELKAQTRLKEEKKQLKDSFERTFDQLRQQCETYRNDVQKMVKSLADSEESAKQAKYQLVSMQNERNHLIEVLKSTEETNNRQKKLFETSLKAKLMAQDTEYNRKIEDIRGENELNLRKMFSFVADSFRAYFNPCIQIDEKSFRIVVEKVRREMERLNEVDSSIRRMLGASDHQSTEDAVAQMLFERGHCT</sequence>
<reference evidence="3 4" key="1">
    <citation type="submission" date="2024-04" db="EMBL/GenBank/DDBJ databases">
        <title>Tritrichomonas musculus Genome.</title>
        <authorList>
            <person name="Alves-Ferreira E."/>
            <person name="Grigg M."/>
            <person name="Lorenzi H."/>
            <person name="Galac M."/>
        </authorList>
    </citation>
    <scope>NUCLEOTIDE SEQUENCE [LARGE SCALE GENOMIC DNA]</scope>
    <source>
        <strain evidence="3 4">EAF2021</strain>
    </source>
</reference>
<dbReference type="Proteomes" id="UP001470230">
    <property type="component" value="Unassembled WGS sequence"/>
</dbReference>
<gene>
    <name evidence="3" type="ORF">M9Y10_000991</name>
</gene>
<feature type="coiled-coil region" evidence="1">
    <location>
        <begin position="218"/>
        <end position="438"/>
    </location>
</feature>
<proteinExistence type="predicted"/>